<dbReference type="GO" id="GO:0000270">
    <property type="term" value="P:peptidoglycan metabolic process"/>
    <property type="evidence" value="ECO:0007669"/>
    <property type="project" value="UniProtKB-UniRule"/>
</dbReference>
<gene>
    <name evidence="4" type="primary">rlpA</name>
    <name evidence="7" type="ORF">NCTC13316_01745</name>
</gene>
<dbReference type="GO" id="GO:0008932">
    <property type="term" value="F:lytic endotransglycosylase activity"/>
    <property type="evidence" value="ECO:0007669"/>
    <property type="project" value="UniProtKB-UniRule"/>
</dbReference>
<keyword evidence="1" id="KW-0732">Signal</keyword>
<keyword evidence="4" id="KW-0472">Membrane</keyword>
<dbReference type="InterPro" id="IPR012997">
    <property type="entry name" value="RplA"/>
</dbReference>
<proteinExistence type="inferred from homology"/>
<protein>
    <recommendedName>
        <fullName evidence="4">Endolytic peptidoglycan transglycosylase RlpA</fullName>
        <ecNumber evidence="4">4.2.2.-</ecNumber>
    </recommendedName>
</protein>
<dbReference type="InterPro" id="IPR036908">
    <property type="entry name" value="RlpA-like_sf"/>
</dbReference>
<dbReference type="InterPro" id="IPR036680">
    <property type="entry name" value="SPOR-like_sf"/>
</dbReference>
<dbReference type="PROSITE" id="PS51724">
    <property type="entry name" value="SPOR"/>
    <property type="match status" value="1"/>
</dbReference>
<comment type="subcellular location">
    <subcellularLocation>
        <location evidence="4">Cell membrane</location>
        <topology evidence="4">Lipid-anchor</topology>
    </subcellularLocation>
</comment>
<dbReference type="Gene3D" id="3.30.70.1070">
    <property type="entry name" value="Sporulation related repeat"/>
    <property type="match status" value="1"/>
</dbReference>
<keyword evidence="2 4" id="KW-0456">Lyase</keyword>
<dbReference type="EMBL" id="UGOD01000001">
    <property type="protein sequence ID" value="STX51649.1"/>
    <property type="molecule type" value="Genomic_DNA"/>
</dbReference>
<dbReference type="SUPFAM" id="SSF110997">
    <property type="entry name" value="Sporulation related repeat"/>
    <property type="match status" value="1"/>
</dbReference>
<dbReference type="Gene3D" id="2.40.40.10">
    <property type="entry name" value="RlpA-like domain"/>
    <property type="match status" value="1"/>
</dbReference>
<dbReference type="GO" id="GO:0005886">
    <property type="term" value="C:plasma membrane"/>
    <property type="evidence" value="ECO:0007669"/>
    <property type="project" value="UniProtKB-SubCell"/>
</dbReference>
<evidence type="ECO:0000259" key="6">
    <source>
        <dbReference type="PROSITE" id="PS51724"/>
    </source>
</evidence>
<dbReference type="NCBIfam" id="TIGR00413">
    <property type="entry name" value="rlpA"/>
    <property type="match status" value="1"/>
</dbReference>
<comment type="similarity">
    <text evidence="4 5">Belongs to the RlpA family.</text>
</comment>
<dbReference type="FunFam" id="2.40.40.10:FF:000003">
    <property type="entry name" value="Endolytic peptidoglycan transglycosylase RlpA"/>
    <property type="match status" value="1"/>
</dbReference>
<dbReference type="OrthoDB" id="9779128at2"/>
<keyword evidence="3 4" id="KW-0961">Cell wall biogenesis/degradation</keyword>
<dbReference type="GO" id="GO:0042834">
    <property type="term" value="F:peptidoglycan binding"/>
    <property type="evidence" value="ECO:0007669"/>
    <property type="project" value="InterPro"/>
</dbReference>
<dbReference type="Pfam" id="PF03330">
    <property type="entry name" value="DPBB_1"/>
    <property type="match status" value="1"/>
</dbReference>
<dbReference type="CDD" id="cd22268">
    <property type="entry name" value="DPBB_RlpA-like"/>
    <property type="match status" value="1"/>
</dbReference>
<keyword evidence="4" id="KW-1003">Cell membrane</keyword>
<comment type="function">
    <text evidence="4">Lytic transglycosylase with a strong preference for naked glycan strands that lack stem peptides.</text>
</comment>
<evidence type="ECO:0000256" key="4">
    <source>
        <dbReference type="HAMAP-Rule" id="MF_02071"/>
    </source>
</evidence>
<keyword evidence="4" id="KW-0564">Palmitate</keyword>
<dbReference type="InterPro" id="IPR034718">
    <property type="entry name" value="RlpA"/>
</dbReference>
<dbReference type="PANTHER" id="PTHR34183:SF1">
    <property type="entry name" value="ENDOLYTIC PEPTIDOGLYCAN TRANSGLYCOSYLASE RLPA"/>
    <property type="match status" value="1"/>
</dbReference>
<feature type="domain" description="SPOR" evidence="6">
    <location>
        <begin position="197"/>
        <end position="273"/>
    </location>
</feature>
<dbReference type="PROSITE" id="PS51257">
    <property type="entry name" value="PROKAR_LIPOPROTEIN"/>
    <property type="match status" value="1"/>
</dbReference>
<dbReference type="AlphaFoldDB" id="A0A378JN78"/>
<dbReference type="GO" id="GO:0009279">
    <property type="term" value="C:cell outer membrane"/>
    <property type="evidence" value="ECO:0007669"/>
    <property type="project" value="TreeGrafter"/>
</dbReference>
<dbReference type="PANTHER" id="PTHR34183">
    <property type="entry name" value="ENDOLYTIC PEPTIDOGLYCAN TRANSGLYCOSYLASE RLPA"/>
    <property type="match status" value="1"/>
</dbReference>
<dbReference type="GO" id="GO:0071555">
    <property type="term" value="P:cell wall organization"/>
    <property type="evidence" value="ECO:0007669"/>
    <property type="project" value="UniProtKB-KW"/>
</dbReference>
<dbReference type="RefSeq" id="WP_115331272.1">
    <property type="nucleotide sequence ID" value="NZ_CAAAHP010000002.1"/>
</dbReference>
<keyword evidence="8" id="KW-1185">Reference proteome</keyword>
<accession>A0A378JN78</accession>
<evidence type="ECO:0000313" key="7">
    <source>
        <dbReference type="EMBL" id="STX51649.1"/>
    </source>
</evidence>
<keyword evidence="4 7" id="KW-0449">Lipoprotein</keyword>
<dbReference type="Proteomes" id="UP000254794">
    <property type="component" value="Unassembled WGS sequence"/>
</dbReference>
<evidence type="ECO:0000256" key="2">
    <source>
        <dbReference type="ARBA" id="ARBA00023239"/>
    </source>
</evidence>
<dbReference type="Pfam" id="PF05036">
    <property type="entry name" value="SPOR"/>
    <property type="match status" value="1"/>
</dbReference>
<dbReference type="EC" id="4.2.2.-" evidence="4"/>
<evidence type="ECO:0000313" key="8">
    <source>
        <dbReference type="Proteomes" id="UP000254794"/>
    </source>
</evidence>
<dbReference type="InterPro" id="IPR009009">
    <property type="entry name" value="RlpA-like_DPBB"/>
</dbReference>
<sequence length="273" mass="30402">MRVLILISLIMIAGCYPQPRLIKTSSRQQAKLTNVASKPKLVNNRASTYINDGAPPGPPPTKFKHVKPIYEPLSHYGNPETYAVEGRKYAVLRTAKGYKTRGIASWYGTKFHSQRTSSGESYDMYSMTAAHKTLPLPTYVRVKNLNNGREAIVKVNDRGPFRKDRIIDLSYAAASKLGLLTHGTAPVEIEALDFPGKSILAHYYVQAGAFSSKDLANILQKKLTKFTPSPVLIEKHKERFIVKVGPFSDKKMTESFKMQLAAHGIEGSFTMLQ</sequence>
<reference evidence="7 8" key="1">
    <citation type="submission" date="2018-06" db="EMBL/GenBank/DDBJ databases">
        <authorList>
            <consortium name="Pathogen Informatics"/>
            <person name="Doyle S."/>
        </authorList>
    </citation>
    <scope>NUCLEOTIDE SEQUENCE [LARGE SCALE GENOMIC DNA]</scope>
    <source>
        <strain evidence="7 8">NCTC13316</strain>
    </source>
</reference>
<evidence type="ECO:0000256" key="1">
    <source>
        <dbReference type="ARBA" id="ARBA00022729"/>
    </source>
</evidence>
<evidence type="ECO:0000256" key="3">
    <source>
        <dbReference type="ARBA" id="ARBA00023316"/>
    </source>
</evidence>
<dbReference type="SUPFAM" id="SSF50685">
    <property type="entry name" value="Barwin-like endoglucanases"/>
    <property type="match status" value="1"/>
</dbReference>
<dbReference type="HAMAP" id="MF_02071">
    <property type="entry name" value="RlpA"/>
    <property type="match status" value="1"/>
</dbReference>
<organism evidence="7 8">
    <name type="scientific">Legionella busanensis</name>
    <dbReference type="NCBI Taxonomy" id="190655"/>
    <lineage>
        <taxon>Bacteria</taxon>
        <taxon>Pseudomonadati</taxon>
        <taxon>Pseudomonadota</taxon>
        <taxon>Gammaproteobacteria</taxon>
        <taxon>Legionellales</taxon>
        <taxon>Legionellaceae</taxon>
        <taxon>Legionella</taxon>
    </lineage>
</organism>
<dbReference type="InterPro" id="IPR007730">
    <property type="entry name" value="SPOR-like_dom"/>
</dbReference>
<evidence type="ECO:0000256" key="5">
    <source>
        <dbReference type="RuleBase" id="RU003495"/>
    </source>
</evidence>
<name>A0A378JN78_9GAMM</name>